<reference evidence="2 3" key="2">
    <citation type="submission" date="2015-01" db="EMBL/GenBank/DDBJ databases">
        <authorList>
            <consortium name="NBRP consortium"/>
            <person name="Sawabe T."/>
            <person name="Meirelles P."/>
            <person name="Feng G."/>
            <person name="Sayaka M."/>
            <person name="Hattori M."/>
            <person name="Ohkuma M."/>
        </authorList>
    </citation>
    <scope>NUCLEOTIDE SEQUENCE [LARGE SCALE GENOMIC DNA]</scope>
    <source>
        <strain evidence="3">JCM 19231</strain>
    </source>
</reference>
<comment type="caution">
    <text evidence="2">The sequence shown here is derived from an EMBL/GenBank/DDBJ whole genome shotgun (WGS) entry which is preliminary data.</text>
</comment>
<gene>
    <name evidence="2" type="ORF">JCM19231_3725</name>
</gene>
<dbReference type="AlphaFoldDB" id="A0A0B8NQP2"/>
<dbReference type="EMBL" id="BBRZ01000006">
    <property type="protein sequence ID" value="GAM54637.1"/>
    <property type="molecule type" value="Genomic_DNA"/>
</dbReference>
<keyword evidence="3" id="KW-1185">Reference proteome</keyword>
<keyword evidence="1" id="KW-0472">Membrane</keyword>
<organism evidence="2 3">
    <name type="scientific">Vibrio ishigakensis</name>
    <dbReference type="NCBI Taxonomy" id="1481914"/>
    <lineage>
        <taxon>Bacteria</taxon>
        <taxon>Pseudomonadati</taxon>
        <taxon>Pseudomonadota</taxon>
        <taxon>Gammaproteobacteria</taxon>
        <taxon>Vibrionales</taxon>
        <taxon>Vibrionaceae</taxon>
        <taxon>Vibrio</taxon>
    </lineage>
</organism>
<evidence type="ECO:0000313" key="3">
    <source>
        <dbReference type="Proteomes" id="UP000031671"/>
    </source>
</evidence>
<sequence length="41" mass="4359">MVAVSLLSNLAPAEHLFLDSQGMLLVVASLLGLAWSALFLF</sequence>
<proteinExistence type="predicted"/>
<reference evidence="2 3" key="1">
    <citation type="submission" date="2015-01" db="EMBL/GenBank/DDBJ databases">
        <title>Vibrio sp. C1 JCM 19231 whole genome shotgun sequence.</title>
        <authorList>
            <person name="Sawabe T."/>
            <person name="Meirelles P."/>
            <person name="Feng G."/>
            <person name="Sayaka M."/>
            <person name="Hattori M."/>
            <person name="Ohkuma M."/>
        </authorList>
    </citation>
    <scope>NUCLEOTIDE SEQUENCE [LARGE SCALE GENOMIC DNA]</scope>
    <source>
        <strain evidence="3">JCM 19231</strain>
    </source>
</reference>
<accession>A0A0B8NQP2</accession>
<keyword evidence="1" id="KW-0812">Transmembrane</keyword>
<evidence type="ECO:0000313" key="2">
    <source>
        <dbReference type="EMBL" id="GAM54637.1"/>
    </source>
</evidence>
<evidence type="ECO:0000256" key="1">
    <source>
        <dbReference type="SAM" id="Phobius"/>
    </source>
</evidence>
<name>A0A0B8NQP2_9VIBR</name>
<keyword evidence="1" id="KW-1133">Transmembrane helix</keyword>
<dbReference type="Proteomes" id="UP000031671">
    <property type="component" value="Unassembled WGS sequence"/>
</dbReference>
<feature type="transmembrane region" description="Helical" evidence="1">
    <location>
        <begin position="20"/>
        <end position="40"/>
    </location>
</feature>
<protein>
    <submittedName>
        <fullName evidence="2">Uncharacterized protein</fullName>
    </submittedName>
</protein>